<gene>
    <name evidence="1" type="ORF">NBT09_02740</name>
</gene>
<accession>A0ABY4U1T5</accession>
<sequence>MIREKSALVMQNPEKHAVELAKELVNNKAELKEVANDDTVVVSKTKQEQSLLFVANLAQVAPDNAKEVVEHLTEQGTRLVSVANVTAEASNY</sequence>
<dbReference type="EMBL" id="CP098324">
    <property type="protein sequence ID" value="URW78264.1"/>
    <property type="molecule type" value="Genomic_DNA"/>
</dbReference>
<keyword evidence="2" id="KW-1185">Reference proteome</keyword>
<protein>
    <recommendedName>
        <fullName evidence="3">Acyl-[acyl-carrier-protein]--UDP-N-acetylglucosamine O-acyltransferase</fullName>
    </recommendedName>
</protein>
<evidence type="ECO:0000313" key="2">
    <source>
        <dbReference type="Proteomes" id="UP001056268"/>
    </source>
</evidence>
<name>A0ABY4U1T5_RICCR</name>
<evidence type="ECO:0008006" key="3">
    <source>
        <dbReference type="Google" id="ProtNLM"/>
    </source>
</evidence>
<evidence type="ECO:0000313" key="1">
    <source>
        <dbReference type="EMBL" id="URW78264.1"/>
    </source>
</evidence>
<organism evidence="1 2">
    <name type="scientific">Rickettsia conorii subsp. raoultii</name>
    <dbReference type="NCBI Taxonomy" id="369822"/>
    <lineage>
        <taxon>Bacteria</taxon>
        <taxon>Pseudomonadati</taxon>
        <taxon>Pseudomonadota</taxon>
        <taxon>Alphaproteobacteria</taxon>
        <taxon>Rickettsiales</taxon>
        <taxon>Rickettsiaceae</taxon>
        <taxon>Rickettsieae</taxon>
        <taxon>Rickettsia</taxon>
        <taxon>spotted fever group</taxon>
    </lineage>
</organism>
<dbReference type="Proteomes" id="UP001056268">
    <property type="component" value="Chromosome"/>
</dbReference>
<reference evidence="1" key="1">
    <citation type="submission" date="2022-05" db="EMBL/GenBank/DDBJ databases">
        <title>Tracking Rickettsia raoultii infection dynamics in vivo by bioorthogonal metabolic labeling.</title>
        <authorList>
            <person name="Zhu D.-Y."/>
            <person name="Jia N."/>
            <person name="Li C."/>
            <person name="Zhang M.-Z."/>
            <person name="Liu H.-B."/>
            <person name="Cao W.-C."/>
        </authorList>
    </citation>
    <scope>NUCLEOTIDE SEQUENCE</scope>
    <source>
        <strain evidence="1">BIME</strain>
    </source>
</reference>
<dbReference type="RefSeq" id="WP_250720087.1">
    <property type="nucleotide sequence ID" value="NZ_CP098324.1"/>
</dbReference>
<proteinExistence type="predicted"/>